<evidence type="ECO:0000313" key="3">
    <source>
        <dbReference type="Proteomes" id="UP001272137"/>
    </source>
</evidence>
<reference evidence="2" key="1">
    <citation type="submission" date="2018-08" db="EMBL/GenBank/DDBJ databases">
        <title>Identification of Burkholderia cepacia strains that express a Burkholderia pseudomallei-like capsular polysaccharide.</title>
        <authorList>
            <person name="Burtnick M.N."/>
            <person name="Vongsouvath M."/>
            <person name="Newton P."/>
            <person name="Wuthiekanun V."/>
            <person name="Limmathurotsakul D."/>
            <person name="Brett P.J."/>
            <person name="Chantratita N."/>
            <person name="Dance D.A."/>
        </authorList>
    </citation>
    <scope>NUCLEOTIDE SEQUENCE</scope>
    <source>
        <strain evidence="2">SBXCC001</strain>
    </source>
</reference>
<feature type="compositionally biased region" description="Basic and acidic residues" evidence="1">
    <location>
        <begin position="27"/>
        <end position="41"/>
    </location>
</feature>
<dbReference type="AlphaFoldDB" id="A0AAW9CKK7"/>
<evidence type="ECO:0000256" key="1">
    <source>
        <dbReference type="SAM" id="MobiDB-lite"/>
    </source>
</evidence>
<gene>
    <name evidence="2" type="ORF">C7S16_7087</name>
</gene>
<comment type="caution">
    <text evidence="2">The sequence shown here is derived from an EMBL/GenBank/DDBJ whole genome shotgun (WGS) entry which is preliminary data.</text>
</comment>
<feature type="region of interest" description="Disordered" evidence="1">
    <location>
        <begin position="1"/>
        <end position="46"/>
    </location>
</feature>
<accession>A0AAW9CKK7</accession>
<evidence type="ECO:0000313" key="2">
    <source>
        <dbReference type="EMBL" id="MDW9250777.1"/>
    </source>
</evidence>
<name>A0AAW9CKK7_BURTH</name>
<dbReference type="Proteomes" id="UP001272137">
    <property type="component" value="Unassembled WGS sequence"/>
</dbReference>
<dbReference type="EMBL" id="QXCT01000001">
    <property type="protein sequence ID" value="MDW9250777.1"/>
    <property type="molecule type" value="Genomic_DNA"/>
</dbReference>
<sequence length="130" mass="14342">MLLNGKEPIQGASHGIRRGRAPARAHRGVERDRRRDADHGGGVRAARRAWRRAIRSDAAAHAVRRISAGLRRLSRGRPNPYRIGSRLAGVWHEGHAEAASNDALDFTARARTCGGARTAANPVAFFRRRR</sequence>
<protein>
    <submittedName>
        <fullName evidence="2">Uncharacterized protein</fullName>
    </submittedName>
</protein>
<organism evidence="2 3">
    <name type="scientific">Burkholderia thailandensis</name>
    <dbReference type="NCBI Taxonomy" id="57975"/>
    <lineage>
        <taxon>Bacteria</taxon>
        <taxon>Pseudomonadati</taxon>
        <taxon>Pseudomonadota</taxon>
        <taxon>Betaproteobacteria</taxon>
        <taxon>Burkholderiales</taxon>
        <taxon>Burkholderiaceae</taxon>
        <taxon>Burkholderia</taxon>
        <taxon>pseudomallei group</taxon>
    </lineage>
</organism>
<feature type="compositionally biased region" description="Basic residues" evidence="1">
    <location>
        <begin position="15"/>
        <end position="26"/>
    </location>
</feature>
<proteinExistence type="predicted"/>